<evidence type="ECO:0000259" key="2">
    <source>
        <dbReference type="Pfam" id="PF07786"/>
    </source>
</evidence>
<organism evidence="3 4">
    <name type="scientific">Leifsonia williamsii</name>
    <dbReference type="NCBI Taxonomy" id="3035919"/>
    <lineage>
        <taxon>Bacteria</taxon>
        <taxon>Bacillati</taxon>
        <taxon>Actinomycetota</taxon>
        <taxon>Actinomycetes</taxon>
        <taxon>Micrococcales</taxon>
        <taxon>Microbacteriaceae</taxon>
        <taxon>Leifsonia</taxon>
    </lineage>
</organism>
<feature type="transmembrane region" description="Helical" evidence="1">
    <location>
        <begin position="38"/>
        <end position="61"/>
    </location>
</feature>
<feature type="transmembrane region" description="Helical" evidence="1">
    <location>
        <begin position="302"/>
        <end position="325"/>
    </location>
</feature>
<reference evidence="3" key="1">
    <citation type="submission" date="2023-06" db="EMBL/GenBank/DDBJ databases">
        <title>MT1 and MT2 Draft Genomes of Novel Species.</title>
        <authorList>
            <person name="Venkateswaran K."/>
        </authorList>
    </citation>
    <scope>NUCLEOTIDE SEQUENCE</scope>
    <source>
        <strain evidence="3">F6_8S_P_1B</strain>
    </source>
</reference>
<feature type="transmembrane region" description="Helical" evidence="1">
    <location>
        <begin position="73"/>
        <end position="94"/>
    </location>
</feature>
<feature type="domain" description="Heparan-alpha-glucosaminide N-acetyltransferase catalytic" evidence="2">
    <location>
        <begin position="9"/>
        <end position="199"/>
    </location>
</feature>
<dbReference type="Proteomes" id="UP001174208">
    <property type="component" value="Unassembled WGS sequence"/>
</dbReference>
<protein>
    <submittedName>
        <fullName evidence="3">Heparan-alpha-glucosaminide N-acetyltransferase domain-containing protein</fullName>
    </submittedName>
</protein>
<dbReference type="EMBL" id="JAROCF010000001">
    <property type="protein sequence ID" value="MDN4613406.1"/>
    <property type="molecule type" value="Genomic_DNA"/>
</dbReference>
<accession>A0ABT8K7H4</accession>
<keyword evidence="1" id="KW-0812">Transmembrane</keyword>
<evidence type="ECO:0000313" key="4">
    <source>
        <dbReference type="Proteomes" id="UP001174208"/>
    </source>
</evidence>
<evidence type="ECO:0000313" key="3">
    <source>
        <dbReference type="EMBL" id="MDN4613406.1"/>
    </source>
</evidence>
<gene>
    <name evidence="3" type="ORF">P5G50_02970</name>
</gene>
<feature type="transmembrane region" description="Helical" evidence="1">
    <location>
        <begin position="337"/>
        <end position="360"/>
    </location>
</feature>
<feature type="transmembrane region" description="Helical" evidence="1">
    <location>
        <begin position="100"/>
        <end position="118"/>
    </location>
</feature>
<dbReference type="InterPro" id="IPR012429">
    <property type="entry name" value="HGSNAT_cat"/>
</dbReference>
<dbReference type="Pfam" id="PF07786">
    <property type="entry name" value="HGSNAT_cat"/>
    <property type="match status" value="1"/>
</dbReference>
<feature type="transmembrane region" description="Helical" evidence="1">
    <location>
        <begin position="123"/>
        <end position="143"/>
    </location>
</feature>
<name>A0ABT8K7H4_9MICO</name>
<comment type="caution">
    <text evidence="3">The sequence shown here is derived from an EMBL/GenBank/DDBJ whole genome shotgun (WGS) entry which is preliminary data.</text>
</comment>
<keyword evidence="1" id="KW-1133">Transmembrane helix</keyword>
<evidence type="ECO:0000256" key="1">
    <source>
        <dbReference type="SAM" id="Phobius"/>
    </source>
</evidence>
<feature type="transmembrane region" description="Helical" evidence="1">
    <location>
        <begin position="215"/>
        <end position="238"/>
    </location>
</feature>
<feature type="transmembrane region" description="Helical" evidence="1">
    <location>
        <begin position="269"/>
        <end position="290"/>
    </location>
</feature>
<keyword evidence="1" id="KW-0472">Membrane</keyword>
<keyword evidence="4" id="KW-1185">Reference proteome</keyword>
<proteinExistence type="predicted"/>
<sequence>MQLTASGARLAGLDLARFLAIAGMIVAHTVPYDQQGPVAGWLVTGNASTLFAVVSGFSVALASRRYLEAGEAWAARAALLARGGCVVAVGLVLAVLQQQAVIVLVYLGVAMWLAVPLLTARRWIVLSVCAVLALVVPVLNWWLRDDLQTISELWSPGFLDLGDPLKLVRAVLLTGTYPALTWLVYLLVGMLLGRAAIASVAAGRATRFAGTLAGAGAVTAFVAAVLSTAALTLLPAAADPGEAQEYGGPTGDATGILLGLPHSGTVLDLLRGLGVSAAVVGLCLLLLALLPRAASLLRPFIAAGAAPLSAYVLHILTLAVIAALASTLPLGDEPWWVAGWGAALLNIAIVSALGALLAVFRVRGPFEIAVSRAAAAAGRSATQARADRARSGG</sequence>
<dbReference type="RefSeq" id="WP_301211605.1">
    <property type="nucleotide sequence ID" value="NZ_JAROCF010000001.1"/>
</dbReference>
<feature type="transmembrane region" description="Helical" evidence="1">
    <location>
        <begin position="12"/>
        <end position="32"/>
    </location>
</feature>